<evidence type="ECO:0000256" key="2">
    <source>
        <dbReference type="ARBA" id="ARBA00010961"/>
    </source>
</evidence>
<evidence type="ECO:0000313" key="9">
    <source>
        <dbReference type="Proteomes" id="UP000241507"/>
    </source>
</evidence>
<evidence type="ECO:0000256" key="3">
    <source>
        <dbReference type="ARBA" id="ARBA00022578"/>
    </source>
</evidence>
<dbReference type="Pfam" id="PF00872">
    <property type="entry name" value="Transposase_mut"/>
    <property type="match status" value="1"/>
</dbReference>
<keyword evidence="5 6" id="KW-0233">DNA recombination</keyword>
<dbReference type="KEGG" id="grs:C7S20_09220"/>
<dbReference type="NCBIfam" id="NF033543">
    <property type="entry name" value="transpos_IS256"/>
    <property type="match status" value="1"/>
</dbReference>
<evidence type="ECO:0000256" key="4">
    <source>
        <dbReference type="ARBA" id="ARBA00023125"/>
    </source>
</evidence>
<sequence>MTTEEQQQLEKKALEQFMSGKSLFGKGGAFAPMLKSFIEKALEAEMDSHLNEQERSNGNKRNGKGKKRIKSGYGSFEIDTPQDRQSSFEPDLVKKRQTILADNLSEKIIGLYGLGMSYRDISSHIKEMYDTDISHTVLSQITDRIIPDVKAWQSRPLDSLYCIVWLDAMHYKVKVDGKIEHKALYNILGINKEGYKEVLGMYISESEGANFWLQVLTDLQNRGLEDILIACTDNLKGFTNAILSVFPKTQVQLCIVHQIRNSLKYIASKDQKEFMKDLKKVYRAVNKEVAEDELLSLEEKWGQKYPVVIESWQRNWEELSQYFQFTEPIRKIINTTNAVEGFHRQIRKVTKTKGAFTNDMSLLKLVYLATRNIEKKWTAPLHNWSLTIQQFYIKFGNRIPLTINISASGISKREIERSDRV</sequence>
<evidence type="ECO:0000256" key="5">
    <source>
        <dbReference type="ARBA" id="ARBA00023172"/>
    </source>
</evidence>
<keyword evidence="6" id="KW-0814">Transposable element</keyword>
<dbReference type="GO" id="GO:0004803">
    <property type="term" value="F:transposase activity"/>
    <property type="evidence" value="ECO:0007669"/>
    <property type="project" value="UniProtKB-UniRule"/>
</dbReference>
<comment type="function">
    <text evidence="1 6">Required for the transposition of the insertion element.</text>
</comment>
<feature type="region of interest" description="Disordered" evidence="7">
    <location>
        <begin position="49"/>
        <end position="89"/>
    </location>
</feature>
<evidence type="ECO:0000256" key="7">
    <source>
        <dbReference type="SAM" id="MobiDB-lite"/>
    </source>
</evidence>
<evidence type="ECO:0000256" key="1">
    <source>
        <dbReference type="ARBA" id="ARBA00002190"/>
    </source>
</evidence>
<dbReference type="OrthoDB" id="9779930at2"/>
<name>A0A2R3Z594_9FLAO</name>
<evidence type="ECO:0000256" key="6">
    <source>
        <dbReference type="RuleBase" id="RU365089"/>
    </source>
</evidence>
<keyword evidence="3 6" id="KW-0815">Transposition</keyword>
<dbReference type="Proteomes" id="UP000241507">
    <property type="component" value="Chromosome"/>
</dbReference>
<proteinExistence type="inferred from homology"/>
<keyword evidence="9" id="KW-1185">Reference proteome</keyword>
<dbReference type="PANTHER" id="PTHR33217">
    <property type="entry name" value="TRANSPOSASE FOR INSERTION SEQUENCE ELEMENT IS1081"/>
    <property type="match status" value="1"/>
</dbReference>
<gene>
    <name evidence="8" type="ORF">C7S20_09220</name>
</gene>
<dbReference type="InterPro" id="IPR001207">
    <property type="entry name" value="Transposase_mutator"/>
</dbReference>
<organism evidence="8 9">
    <name type="scientific">Christiangramia fulva</name>
    <dbReference type="NCBI Taxonomy" id="2126553"/>
    <lineage>
        <taxon>Bacteria</taxon>
        <taxon>Pseudomonadati</taxon>
        <taxon>Bacteroidota</taxon>
        <taxon>Flavobacteriia</taxon>
        <taxon>Flavobacteriales</taxon>
        <taxon>Flavobacteriaceae</taxon>
        <taxon>Christiangramia</taxon>
    </lineage>
</organism>
<accession>A0A2R3Z594</accession>
<reference evidence="9" key="1">
    <citation type="submission" date="2018-03" db="EMBL/GenBank/DDBJ databases">
        <title>Gramella fulva sp. nov., isolated from a dry surface of tidal flat.</title>
        <authorList>
            <person name="Hwang S.H."/>
            <person name="Hwang W.M."/>
            <person name="Kang K."/>
            <person name="Ahn T.-Y."/>
        </authorList>
    </citation>
    <scope>NUCLEOTIDE SEQUENCE [LARGE SCALE GENOMIC DNA]</scope>
    <source>
        <strain evidence="9">SH35</strain>
    </source>
</reference>
<evidence type="ECO:0000313" key="8">
    <source>
        <dbReference type="EMBL" id="AVR45435.1"/>
    </source>
</evidence>
<dbReference type="GO" id="GO:0006313">
    <property type="term" value="P:DNA transposition"/>
    <property type="evidence" value="ECO:0007669"/>
    <property type="project" value="UniProtKB-UniRule"/>
</dbReference>
<dbReference type="RefSeq" id="WP_107012213.1">
    <property type="nucleotide sequence ID" value="NZ_CP028136.1"/>
</dbReference>
<dbReference type="GO" id="GO:0003677">
    <property type="term" value="F:DNA binding"/>
    <property type="evidence" value="ECO:0007669"/>
    <property type="project" value="UniProtKB-UniRule"/>
</dbReference>
<dbReference type="AlphaFoldDB" id="A0A2R3Z594"/>
<dbReference type="PROSITE" id="PS01007">
    <property type="entry name" value="TRANSPOSASE_MUTATOR"/>
    <property type="match status" value="1"/>
</dbReference>
<comment type="similarity">
    <text evidence="2 6">Belongs to the transposase mutator family.</text>
</comment>
<keyword evidence="4 6" id="KW-0238">DNA-binding</keyword>
<dbReference type="PANTHER" id="PTHR33217:SF8">
    <property type="entry name" value="MUTATOR FAMILY TRANSPOSASE"/>
    <property type="match status" value="1"/>
</dbReference>
<protein>
    <recommendedName>
        <fullName evidence="6">Mutator family transposase</fullName>
    </recommendedName>
</protein>
<feature type="compositionally biased region" description="Basic residues" evidence="7">
    <location>
        <begin position="61"/>
        <end position="70"/>
    </location>
</feature>
<dbReference type="EMBL" id="CP028136">
    <property type="protein sequence ID" value="AVR45435.1"/>
    <property type="molecule type" value="Genomic_DNA"/>
</dbReference>